<comment type="caution">
    <text evidence="2">The sequence shown here is derived from an EMBL/GenBank/DDBJ whole genome shotgun (WGS) entry which is preliminary data.</text>
</comment>
<protein>
    <submittedName>
        <fullName evidence="2">Uncharacterized protein</fullName>
    </submittedName>
</protein>
<dbReference type="Proteomes" id="UP001346869">
    <property type="component" value="Unassembled WGS sequence"/>
</dbReference>
<reference evidence="2 3" key="1">
    <citation type="journal article" date="2023" name="Genes (Basel)">
        <title>Chromosome-Level Genome Assembly and Circadian Gene Repertoire of the Patagonia Blennie Eleginops maclovinus-The Closest Ancestral Proxy of Antarctic Cryonotothenioids.</title>
        <authorList>
            <person name="Cheng C.C."/>
            <person name="Rivera-Colon A.G."/>
            <person name="Minhas B.F."/>
            <person name="Wilson L."/>
            <person name="Rayamajhi N."/>
            <person name="Vargas-Chacoff L."/>
            <person name="Catchen J.M."/>
        </authorList>
    </citation>
    <scope>NUCLEOTIDE SEQUENCE [LARGE SCALE GENOMIC DNA]</scope>
    <source>
        <strain evidence="2">JMC-PN-2008</strain>
    </source>
</reference>
<proteinExistence type="predicted"/>
<accession>A0AAN7XS19</accession>
<reference evidence="2 3" key="2">
    <citation type="journal article" date="2023" name="Mol. Biol. Evol.">
        <title>Genomics of Secondarily Temperate Adaptation in the Only Non-Antarctic Icefish.</title>
        <authorList>
            <person name="Rivera-Colon A.G."/>
            <person name="Rayamajhi N."/>
            <person name="Minhas B.F."/>
            <person name="Madrigal G."/>
            <person name="Bilyk K.T."/>
            <person name="Yoon V."/>
            <person name="Hune M."/>
            <person name="Gregory S."/>
            <person name="Cheng C.H.C."/>
            <person name="Catchen J.M."/>
        </authorList>
    </citation>
    <scope>NUCLEOTIDE SEQUENCE [LARGE SCALE GENOMIC DNA]</scope>
    <source>
        <tissue evidence="2">Blood</tissue>
    </source>
</reference>
<feature type="region of interest" description="Disordered" evidence="1">
    <location>
        <begin position="49"/>
        <end position="73"/>
    </location>
</feature>
<name>A0AAN7XS19_ELEMC</name>
<feature type="region of interest" description="Disordered" evidence="1">
    <location>
        <begin position="1"/>
        <end position="20"/>
    </location>
</feature>
<gene>
    <name evidence="2" type="ORF">PBY51_019840</name>
</gene>
<dbReference type="EMBL" id="JAUZQC010000009">
    <property type="protein sequence ID" value="KAK5865577.1"/>
    <property type="molecule type" value="Genomic_DNA"/>
</dbReference>
<evidence type="ECO:0000313" key="3">
    <source>
        <dbReference type="Proteomes" id="UP001346869"/>
    </source>
</evidence>
<evidence type="ECO:0000313" key="2">
    <source>
        <dbReference type="EMBL" id="KAK5865577.1"/>
    </source>
</evidence>
<keyword evidence="3" id="KW-1185">Reference proteome</keyword>
<feature type="compositionally biased region" description="Polar residues" evidence="1">
    <location>
        <begin position="10"/>
        <end position="20"/>
    </location>
</feature>
<evidence type="ECO:0000256" key="1">
    <source>
        <dbReference type="SAM" id="MobiDB-lite"/>
    </source>
</evidence>
<organism evidence="2 3">
    <name type="scientific">Eleginops maclovinus</name>
    <name type="common">Patagonian blennie</name>
    <name type="synonym">Eleginus maclovinus</name>
    <dbReference type="NCBI Taxonomy" id="56733"/>
    <lineage>
        <taxon>Eukaryota</taxon>
        <taxon>Metazoa</taxon>
        <taxon>Chordata</taxon>
        <taxon>Craniata</taxon>
        <taxon>Vertebrata</taxon>
        <taxon>Euteleostomi</taxon>
        <taxon>Actinopterygii</taxon>
        <taxon>Neopterygii</taxon>
        <taxon>Teleostei</taxon>
        <taxon>Neoteleostei</taxon>
        <taxon>Acanthomorphata</taxon>
        <taxon>Eupercaria</taxon>
        <taxon>Perciformes</taxon>
        <taxon>Notothenioidei</taxon>
        <taxon>Eleginopidae</taxon>
        <taxon>Eleginops</taxon>
    </lineage>
</organism>
<sequence>MLRNRLKANSIPSRLSPGSRSYAWTTCFERCVASSAYEKLRIKKEEITSSSHSRVCAREEGETESMGQGSYSE</sequence>
<dbReference type="AlphaFoldDB" id="A0AAN7XS19"/>